<feature type="compositionally biased region" description="Low complexity" evidence="3">
    <location>
        <begin position="54"/>
        <end position="70"/>
    </location>
</feature>
<feature type="compositionally biased region" description="Acidic residues" evidence="3">
    <location>
        <begin position="71"/>
        <end position="85"/>
    </location>
</feature>
<dbReference type="KEGG" id="bgoe:IFJ75_01575"/>
<feature type="repeat" description="TPR" evidence="1">
    <location>
        <begin position="593"/>
        <end position="626"/>
    </location>
</feature>
<dbReference type="Gene3D" id="1.25.40.10">
    <property type="entry name" value="Tetratricopeptide repeat domain"/>
    <property type="match status" value="4"/>
</dbReference>
<feature type="coiled-coil region" evidence="2">
    <location>
        <begin position="260"/>
        <end position="287"/>
    </location>
</feature>
<evidence type="ECO:0000256" key="2">
    <source>
        <dbReference type="SAM" id="Coils"/>
    </source>
</evidence>
<evidence type="ECO:0000256" key="1">
    <source>
        <dbReference type="PROSITE-ProRule" id="PRU00339"/>
    </source>
</evidence>
<feature type="repeat" description="TPR" evidence="1">
    <location>
        <begin position="559"/>
        <end position="592"/>
    </location>
</feature>
<gene>
    <name evidence="5" type="ORF">IFJ75_01575</name>
</gene>
<dbReference type="Proteomes" id="UP000663918">
    <property type="component" value="Chromosome"/>
</dbReference>
<accession>A0A975C392</accession>
<evidence type="ECO:0000313" key="6">
    <source>
        <dbReference type="Proteomes" id="UP000663918"/>
    </source>
</evidence>
<dbReference type="Pfam" id="PF13432">
    <property type="entry name" value="TPR_16"/>
    <property type="match status" value="2"/>
</dbReference>
<dbReference type="RefSeq" id="WP_207870832.1">
    <property type="nucleotide sequence ID" value="NZ_CP062222.1"/>
</dbReference>
<feature type="repeat" description="TPR" evidence="1">
    <location>
        <begin position="421"/>
        <end position="454"/>
    </location>
</feature>
<dbReference type="PANTHER" id="PTHR12558:SF13">
    <property type="entry name" value="CELL DIVISION CYCLE PROTEIN 27 HOMOLOG"/>
    <property type="match status" value="1"/>
</dbReference>
<dbReference type="InterPro" id="IPR011990">
    <property type="entry name" value="TPR-like_helical_dom_sf"/>
</dbReference>
<dbReference type="EMBL" id="CP062222">
    <property type="protein sequence ID" value="QTC91654.1"/>
    <property type="molecule type" value="Genomic_DNA"/>
</dbReference>
<name>A0A975C392_9CAUL</name>
<evidence type="ECO:0000256" key="3">
    <source>
        <dbReference type="SAM" id="MobiDB-lite"/>
    </source>
</evidence>
<protein>
    <submittedName>
        <fullName evidence="5">Tetratricopeptide repeat protein</fullName>
    </submittedName>
</protein>
<feature type="chain" id="PRO_5036824419" evidence="4">
    <location>
        <begin position="27"/>
        <end position="662"/>
    </location>
</feature>
<dbReference type="SMART" id="SM00028">
    <property type="entry name" value="TPR"/>
    <property type="match status" value="6"/>
</dbReference>
<evidence type="ECO:0000256" key="4">
    <source>
        <dbReference type="SAM" id="SignalP"/>
    </source>
</evidence>
<reference evidence="5" key="1">
    <citation type="submission" date="2020-09" db="EMBL/GenBank/DDBJ databases">
        <title>Brevundimonas sp. LVF2 isolated from a puddle in Goettingen, Germany.</title>
        <authorList>
            <person name="Friedrich I."/>
            <person name="Klassen A."/>
            <person name="Hannes N."/>
            <person name="Schneider D."/>
            <person name="Hertel R."/>
            <person name="Daniel R."/>
        </authorList>
    </citation>
    <scope>NUCLEOTIDE SEQUENCE</scope>
    <source>
        <strain evidence="5">LVF2</strain>
    </source>
</reference>
<organism evidence="5 6">
    <name type="scientific">Brevundimonas goettingensis</name>
    <dbReference type="NCBI Taxonomy" id="2774190"/>
    <lineage>
        <taxon>Bacteria</taxon>
        <taxon>Pseudomonadati</taxon>
        <taxon>Pseudomonadota</taxon>
        <taxon>Alphaproteobacteria</taxon>
        <taxon>Caulobacterales</taxon>
        <taxon>Caulobacteraceae</taxon>
        <taxon>Brevundimonas</taxon>
    </lineage>
</organism>
<dbReference type="Pfam" id="PF13414">
    <property type="entry name" value="TPR_11"/>
    <property type="match status" value="1"/>
</dbReference>
<dbReference type="SUPFAM" id="SSF48452">
    <property type="entry name" value="TPR-like"/>
    <property type="match status" value="2"/>
</dbReference>
<keyword evidence="4" id="KW-0732">Signal</keyword>
<evidence type="ECO:0000313" key="5">
    <source>
        <dbReference type="EMBL" id="QTC91654.1"/>
    </source>
</evidence>
<dbReference type="AlphaFoldDB" id="A0A975C392"/>
<keyword evidence="2" id="KW-0175">Coiled coil</keyword>
<proteinExistence type="predicted"/>
<dbReference type="InterPro" id="IPR019734">
    <property type="entry name" value="TPR_rpt"/>
</dbReference>
<feature type="region of interest" description="Disordered" evidence="3">
    <location>
        <begin position="637"/>
        <end position="662"/>
    </location>
</feature>
<feature type="signal peptide" evidence="4">
    <location>
        <begin position="1"/>
        <end position="26"/>
    </location>
</feature>
<feature type="region of interest" description="Disordered" evidence="3">
    <location>
        <begin position="29"/>
        <end position="96"/>
    </location>
</feature>
<keyword evidence="1" id="KW-0802">TPR repeat</keyword>
<keyword evidence="6" id="KW-1185">Reference proteome</keyword>
<dbReference type="Pfam" id="PF14559">
    <property type="entry name" value="TPR_19"/>
    <property type="match status" value="1"/>
</dbReference>
<sequence>MTSLRLTLLSFTTLGLAAAVPGFALAQEAPPVSDPAAGQRAPILVPAQPGQSDPARLPPAVVAPAQGEPAAEPEDAEPEDGEPASDEAPLPPPAAPAIIPIPTVWAPAPVDREGHTAYGLYLGGRNLVGRSAVGDGEAALGARYLAEVQSLTPEQPTVRQQAFTAALLAGDLSAAARMAPSGEGVPAVLSEAGRLVRAIDLYAHGKARDATAVFKAGPIQMPHAAAGLMTQRWIAAAAGDWDFALIGPPQTANDTFSQVLRFQRAQLLELHRRYDEAEAEYKLLAANPAAQPPFHQGYGAFLERRGRKAEAAAVYDAALTANPDSLLLQAAKERVSARRSRAPAAPTYSDGVAQGLTLAASLAADNRANEFAAVYLRMALEVAPSDDIRLLLGGALVSAKLEAAARDAMAVIGPRNAAVYAAARLQIGASLGRDDRKDEALAEFRKAFAAAPDSQDIAYALATQLLELKRNDEALEILNGPLLNTPDQPAAVHFVRGAAYEASGKIAEAEAELSAAVADQPNEPAFLNYLGYLWVDNGTRVAEGAALIARAHAAEPNDGNIQDSLGWAQFRQGQYDTAVTTLEEAVDKEPANAEINDHLGDAYWQVGRKREAGFQWNRVLTLNPDAERRAEVEKKLAEGLPPQTPVAPPVAVTVPASVGAEP</sequence>
<dbReference type="PROSITE" id="PS50005">
    <property type="entry name" value="TPR"/>
    <property type="match status" value="3"/>
</dbReference>
<dbReference type="PANTHER" id="PTHR12558">
    <property type="entry name" value="CELL DIVISION CYCLE 16,23,27"/>
    <property type="match status" value="1"/>
</dbReference>